<evidence type="ECO:0000313" key="2">
    <source>
        <dbReference type="Proteomes" id="UP000199245"/>
    </source>
</evidence>
<dbReference type="Proteomes" id="UP000199245">
    <property type="component" value="Unassembled WGS sequence"/>
</dbReference>
<organism evidence="1 2">
    <name type="scientific">Bradyrhizobium brasilense</name>
    <dbReference type="NCBI Taxonomy" id="1419277"/>
    <lineage>
        <taxon>Bacteria</taxon>
        <taxon>Pseudomonadati</taxon>
        <taxon>Pseudomonadota</taxon>
        <taxon>Alphaproteobacteria</taxon>
        <taxon>Hyphomicrobiales</taxon>
        <taxon>Nitrobacteraceae</taxon>
        <taxon>Bradyrhizobium</taxon>
    </lineage>
</organism>
<dbReference type="EMBL" id="FMZW01000001">
    <property type="protein sequence ID" value="SDC06460.1"/>
    <property type="molecule type" value="Genomic_DNA"/>
</dbReference>
<accession>A0A1G6IJ74</accession>
<proteinExistence type="predicted"/>
<sequence length="232" mass="25346">MPVRTRFTPLAKTIQLVVDRNLSPKARSARVAAFAQDQIDAADAQNRAALGTVPPKTVTVDGRQGAPLTSVNPDHGIIIAEWSLVGDVLQWIFATLRARSPSVSGDYLRSHLLFADGVECDPTNPPPATEYIFLNVVPYARKIEIGKTKKGEDFVIQVENRIYQRTADDAKAHFGNVVKIRSTYTSLSSVGATPIGKWASSASAQALAARHKRRTNSTEWLTRVPAIVVTMR</sequence>
<dbReference type="RefSeq" id="WP_092077599.1">
    <property type="nucleotide sequence ID" value="NZ_FMZW01000001.1"/>
</dbReference>
<dbReference type="AlphaFoldDB" id="A0A1G6IJ74"/>
<evidence type="ECO:0000313" key="1">
    <source>
        <dbReference type="EMBL" id="SDC06460.1"/>
    </source>
</evidence>
<gene>
    <name evidence="1" type="ORF">SAMN05216337_1001164</name>
</gene>
<reference evidence="1 2" key="1">
    <citation type="submission" date="2016-10" db="EMBL/GenBank/DDBJ databases">
        <authorList>
            <person name="de Groot N.N."/>
        </authorList>
    </citation>
    <scope>NUCLEOTIDE SEQUENCE [LARGE SCALE GENOMIC DNA]</scope>
    <source>
        <strain evidence="1 2">R5</strain>
    </source>
</reference>
<protein>
    <submittedName>
        <fullName evidence="1">Uncharacterized protein</fullName>
    </submittedName>
</protein>
<name>A0A1G6IJ74_9BRAD</name>